<organism evidence="1 2">
    <name type="scientific">Pseudomonas syringae Cit 7</name>
    <dbReference type="NCBI Taxonomy" id="629264"/>
    <lineage>
        <taxon>Bacteria</taxon>
        <taxon>Pseudomonadati</taxon>
        <taxon>Pseudomonadota</taxon>
        <taxon>Gammaproteobacteria</taxon>
        <taxon>Pseudomonadales</taxon>
        <taxon>Pseudomonadaceae</taxon>
        <taxon>Pseudomonas</taxon>
        <taxon>Pseudomonas syringae</taxon>
    </lineage>
</organism>
<proteinExistence type="predicted"/>
<reference evidence="1" key="2">
    <citation type="submission" date="2021-04" db="EMBL/GenBank/DDBJ databases">
        <title>A complete genome sequence for Pseudomonas syringae Cit7.</title>
        <authorList>
            <person name="Baltrus D.A."/>
        </authorList>
    </citation>
    <scope>NUCLEOTIDE SEQUENCE</scope>
    <source>
        <strain evidence="1">Cit 7</strain>
    </source>
</reference>
<accession>A0A8T8LR78</accession>
<evidence type="ECO:0000313" key="2">
    <source>
        <dbReference type="Proteomes" id="UP000005924"/>
    </source>
</evidence>
<dbReference type="AlphaFoldDB" id="A0A8T8LR78"/>
<dbReference type="Proteomes" id="UP000005924">
    <property type="component" value="Chromosome"/>
</dbReference>
<name>A0A8T8LR78_PSESX</name>
<dbReference type="EMBL" id="CP073636">
    <property type="protein sequence ID" value="QUP63918.1"/>
    <property type="molecule type" value="Genomic_DNA"/>
</dbReference>
<gene>
    <name evidence="1" type="ORF">PSYCIT7_013835</name>
</gene>
<evidence type="ECO:0000313" key="1">
    <source>
        <dbReference type="EMBL" id="QUP63918.1"/>
    </source>
</evidence>
<sequence>MSKSKIYSQGELDGACFLYSVANAIRAVTGRAISRPDWRRAIERLPFRTHEFLSGYGTGVLDQHPDALVAFAKSFAGSLRSTVVMEPLLRLSAGEMEAALEEGKALIVSVDKGEHWVAIVEIADGLAYCACSWEINKKSPAYTERMTSSGRTYNVIKPVGALKLWKGPAFALHRGT</sequence>
<dbReference type="RefSeq" id="WP_003364249.1">
    <property type="nucleotide sequence ID" value="NZ_CP073636.1"/>
</dbReference>
<reference evidence="1" key="1">
    <citation type="journal article" date="2011" name="PLoS Pathog.">
        <title>Dynamic evolution of pathogenicity revealed by sequencing and comparative genomics of 19 Pseudomonas syringae isolates.</title>
        <authorList>
            <person name="Baltrus D.A."/>
            <person name="Nishimura M.T."/>
            <person name="Romanchuk A."/>
            <person name="Chang J.H."/>
            <person name="Mukhtar M.S."/>
            <person name="Cherkis K."/>
            <person name="Roach J."/>
            <person name="Grant S.R."/>
            <person name="Jones C.D."/>
            <person name="Dangl J.L."/>
        </authorList>
    </citation>
    <scope>NUCLEOTIDE SEQUENCE</scope>
    <source>
        <strain evidence="1">Cit 7</strain>
    </source>
</reference>
<protein>
    <submittedName>
        <fullName evidence="1">Uncharacterized protein</fullName>
    </submittedName>
</protein>